<organism evidence="1 2">
    <name type="scientific">Colletotrichum phormii</name>
    <dbReference type="NCBI Taxonomy" id="359342"/>
    <lineage>
        <taxon>Eukaryota</taxon>
        <taxon>Fungi</taxon>
        <taxon>Dikarya</taxon>
        <taxon>Ascomycota</taxon>
        <taxon>Pezizomycotina</taxon>
        <taxon>Sordariomycetes</taxon>
        <taxon>Hypocreomycetidae</taxon>
        <taxon>Glomerellales</taxon>
        <taxon>Glomerellaceae</taxon>
        <taxon>Colletotrichum</taxon>
        <taxon>Colletotrichum acutatum species complex</taxon>
    </lineage>
</organism>
<name>A0AAJ0A4X8_9PEZI</name>
<evidence type="ECO:0000313" key="1">
    <source>
        <dbReference type="EMBL" id="KAK1654670.1"/>
    </source>
</evidence>
<evidence type="ECO:0000313" key="2">
    <source>
        <dbReference type="Proteomes" id="UP001243989"/>
    </source>
</evidence>
<dbReference type="RefSeq" id="XP_060450714.1">
    <property type="nucleotide sequence ID" value="XM_060589516.1"/>
</dbReference>
<dbReference type="AlphaFoldDB" id="A0AAJ0A4X8"/>
<accession>A0AAJ0A4X8</accession>
<protein>
    <submittedName>
        <fullName evidence="1">Uncharacterized protein</fullName>
    </submittedName>
</protein>
<dbReference type="Proteomes" id="UP001243989">
    <property type="component" value="Unassembled WGS sequence"/>
</dbReference>
<gene>
    <name evidence="1" type="ORF">BDP81DRAFT_416261</name>
</gene>
<dbReference type="EMBL" id="JAHMHQ010000002">
    <property type="protein sequence ID" value="KAK1654670.1"/>
    <property type="molecule type" value="Genomic_DNA"/>
</dbReference>
<comment type="caution">
    <text evidence="1">The sequence shown here is derived from an EMBL/GenBank/DDBJ whole genome shotgun (WGS) entry which is preliminary data.</text>
</comment>
<dbReference type="GeneID" id="85474378"/>
<proteinExistence type="predicted"/>
<keyword evidence="2" id="KW-1185">Reference proteome</keyword>
<sequence>MFLGAITLLAGFPAPKLSRLPNGVPNLGTRCKENVVPTLYVSSLIELRIWVGFGIEAILFLPESLLPLLNFPLRLMIPKPHRYSFGSFALYSVVCTRSPCVGHYSYFCLDRLTSIVSSLLLHLAHWTVGDRAHHRVCSPTTLTHPSLVRTHEPLCLFFSLSCARRAW</sequence>
<reference evidence="1" key="1">
    <citation type="submission" date="2021-06" db="EMBL/GenBank/DDBJ databases">
        <title>Comparative genomics, transcriptomics and evolutionary studies reveal genomic signatures of adaptation to plant cell wall in hemibiotrophic fungi.</title>
        <authorList>
            <consortium name="DOE Joint Genome Institute"/>
            <person name="Baroncelli R."/>
            <person name="Diaz J.F."/>
            <person name="Benocci T."/>
            <person name="Peng M."/>
            <person name="Battaglia E."/>
            <person name="Haridas S."/>
            <person name="Andreopoulos W."/>
            <person name="Labutti K."/>
            <person name="Pangilinan J."/>
            <person name="Floch G.L."/>
            <person name="Makela M.R."/>
            <person name="Henrissat B."/>
            <person name="Grigoriev I.V."/>
            <person name="Crouch J.A."/>
            <person name="De Vries R.P."/>
            <person name="Sukno S.A."/>
            <person name="Thon M.R."/>
        </authorList>
    </citation>
    <scope>NUCLEOTIDE SEQUENCE</scope>
    <source>
        <strain evidence="1">CBS 102054</strain>
    </source>
</reference>